<evidence type="ECO:0000313" key="2">
    <source>
        <dbReference type="EMBL" id="MCM3715173.1"/>
    </source>
</evidence>
<gene>
    <name evidence="2" type="ORF">M3202_13875</name>
</gene>
<sequence length="61" mass="7372">MKKLEEPFFTYWYGESSAPERGKADRSSEETKQEDNEYTRLKKKIQQEAIKRWKKQDKANS</sequence>
<protein>
    <submittedName>
        <fullName evidence="2">Uncharacterized protein</fullName>
    </submittedName>
</protein>
<reference evidence="2" key="1">
    <citation type="submission" date="2022-05" db="EMBL/GenBank/DDBJ databases">
        <title>Comparative Genomics of Spacecraft Associated Microbes.</title>
        <authorList>
            <person name="Tran M.T."/>
            <person name="Wright A."/>
            <person name="Seuylemezian A."/>
            <person name="Eisen J."/>
            <person name="Coil D."/>
        </authorList>
    </citation>
    <scope>NUCLEOTIDE SEQUENCE</scope>
    <source>
        <strain evidence="2">214.1.1</strain>
    </source>
</reference>
<comment type="caution">
    <text evidence="2">The sequence shown here is derived from an EMBL/GenBank/DDBJ whole genome shotgun (WGS) entry which is preliminary data.</text>
</comment>
<dbReference type="AlphaFoldDB" id="A0A9X2DRK8"/>
<dbReference type="RefSeq" id="WP_251223929.1">
    <property type="nucleotide sequence ID" value="NZ_JAMBOL010000012.1"/>
</dbReference>
<keyword evidence="3" id="KW-1185">Reference proteome</keyword>
<evidence type="ECO:0000313" key="3">
    <source>
        <dbReference type="Proteomes" id="UP001139179"/>
    </source>
</evidence>
<accession>A0A9X2DRK8</accession>
<proteinExistence type="predicted"/>
<dbReference type="Proteomes" id="UP001139179">
    <property type="component" value="Unassembled WGS sequence"/>
</dbReference>
<organism evidence="2 3">
    <name type="scientific">Halalkalibacter oceani</name>
    <dbReference type="NCBI Taxonomy" id="1653776"/>
    <lineage>
        <taxon>Bacteria</taxon>
        <taxon>Bacillati</taxon>
        <taxon>Bacillota</taxon>
        <taxon>Bacilli</taxon>
        <taxon>Bacillales</taxon>
        <taxon>Bacillaceae</taxon>
        <taxon>Halalkalibacter</taxon>
    </lineage>
</organism>
<feature type="compositionally biased region" description="Basic and acidic residues" evidence="1">
    <location>
        <begin position="18"/>
        <end position="41"/>
    </location>
</feature>
<evidence type="ECO:0000256" key="1">
    <source>
        <dbReference type="SAM" id="MobiDB-lite"/>
    </source>
</evidence>
<dbReference type="EMBL" id="JAMBOL010000012">
    <property type="protein sequence ID" value="MCM3715173.1"/>
    <property type="molecule type" value="Genomic_DNA"/>
</dbReference>
<name>A0A9X2DRK8_9BACI</name>
<feature type="region of interest" description="Disordered" evidence="1">
    <location>
        <begin position="15"/>
        <end position="41"/>
    </location>
</feature>